<gene>
    <name evidence="1" type="ORF">JXQ802_LOCUS21736</name>
</gene>
<dbReference type="EMBL" id="CAJNOL010000646">
    <property type="protein sequence ID" value="CAF1151164.1"/>
    <property type="molecule type" value="Genomic_DNA"/>
</dbReference>
<keyword evidence="2" id="KW-1185">Reference proteome</keyword>
<evidence type="ECO:0000313" key="1">
    <source>
        <dbReference type="EMBL" id="CAF1151164.1"/>
    </source>
</evidence>
<dbReference type="AlphaFoldDB" id="A0A814SR07"/>
<proteinExistence type="predicted"/>
<comment type="caution">
    <text evidence="1">The sequence shown here is derived from an EMBL/GenBank/DDBJ whole genome shotgun (WGS) entry which is preliminary data.</text>
</comment>
<sequence length="18" mass="2098">MSSTRRKPTASSEKLKYQ</sequence>
<organism evidence="1 2">
    <name type="scientific">Rotaria sordida</name>
    <dbReference type="NCBI Taxonomy" id="392033"/>
    <lineage>
        <taxon>Eukaryota</taxon>
        <taxon>Metazoa</taxon>
        <taxon>Spiralia</taxon>
        <taxon>Gnathifera</taxon>
        <taxon>Rotifera</taxon>
        <taxon>Eurotatoria</taxon>
        <taxon>Bdelloidea</taxon>
        <taxon>Philodinida</taxon>
        <taxon>Philodinidae</taxon>
        <taxon>Rotaria</taxon>
    </lineage>
</organism>
<dbReference type="Proteomes" id="UP000663870">
    <property type="component" value="Unassembled WGS sequence"/>
</dbReference>
<name>A0A814SR07_9BILA</name>
<feature type="non-terminal residue" evidence="1">
    <location>
        <position position="18"/>
    </location>
</feature>
<protein>
    <submittedName>
        <fullName evidence="1">Uncharacterized protein</fullName>
    </submittedName>
</protein>
<accession>A0A814SR07</accession>
<evidence type="ECO:0000313" key="2">
    <source>
        <dbReference type="Proteomes" id="UP000663870"/>
    </source>
</evidence>
<reference evidence="1" key="1">
    <citation type="submission" date="2021-02" db="EMBL/GenBank/DDBJ databases">
        <authorList>
            <person name="Nowell W R."/>
        </authorList>
    </citation>
    <scope>NUCLEOTIDE SEQUENCE</scope>
</reference>